<dbReference type="STRING" id="523849.OCC_06946"/>
<evidence type="ECO:0000313" key="2">
    <source>
        <dbReference type="EMBL" id="EHR79004.1"/>
    </source>
</evidence>
<dbReference type="CDD" id="cd02440">
    <property type="entry name" value="AdoMet_MTases"/>
    <property type="match status" value="1"/>
</dbReference>
<feature type="domain" description="Methyltransferase" evidence="1">
    <location>
        <begin position="42"/>
        <end position="137"/>
    </location>
</feature>
<accession>H3ZM60</accession>
<protein>
    <submittedName>
        <fullName evidence="2">Methyltransferase</fullName>
    </submittedName>
</protein>
<keyword evidence="2" id="KW-0808">Transferase</keyword>
<dbReference type="InterPro" id="IPR029063">
    <property type="entry name" value="SAM-dependent_MTases_sf"/>
</dbReference>
<dbReference type="OrthoDB" id="147504at2157"/>
<dbReference type="Pfam" id="PF13649">
    <property type="entry name" value="Methyltransf_25"/>
    <property type="match status" value="1"/>
</dbReference>
<evidence type="ECO:0000259" key="1">
    <source>
        <dbReference type="Pfam" id="PF13649"/>
    </source>
</evidence>
<dbReference type="Gene3D" id="3.40.50.150">
    <property type="entry name" value="Vaccinia Virus protein VP39"/>
    <property type="match status" value="1"/>
</dbReference>
<name>H3ZM60_THELN</name>
<dbReference type="GO" id="GO:0032259">
    <property type="term" value="P:methylation"/>
    <property type="evidence" value="ECO:0007669"/>
    <property type="project" value="UniProtKB-KW"/>
</dbReference>
<keyword evidence="3" id="KW-1185">Reference proteome</keyword>
<dbReference type="HOGENOM" id="CLU_1212646_0_0_2"/>
<proteinExistence type="predicted"/>
<dbReference type="PANTHER" id="PTHR43591">
    <property type="entry name" value="METHYLTRANSFERASE"/>
    <property type="match status" value="1"/>
</dbReference>
<dbReference type="EMBL" id="CP006670">
    <property type="protein sequence ID" value="EHR79004.1"/>
    <property type="molecule type" value="Genomic_DNA"/>
</dbReference>
<gene>
    <name evidence="2" type="ORF">OCC_06946</name>
</gene>
<dbReference type="InterPro" id="IPR041698">
    <property type="entry name" value="Methyltransf_25"/>
</dbReference>
<dbReference type="GeneID" id="16549226"/>
<reference evidence="2 3" key="1">
    <citation type="journal article" date="2012" name="J. Bacteriol.">
        <title>Genome sequence of the model hyperthermophilic archaeon Thermococcus litoralis NS-C.</title>
        <authorList>
            <person name="Gardner A.F."/>
            <person name="Kumar S."/>
            <person name="Perler F.B."/>
        </authorList>
    </citation>
    <scope>NUCLEOTIDE SEQUENCE [LARGE SCALE GENOMIC DNA]</scope>
    <source>
        <strain evidence="3">ATCC 51850 / DSM 5473 / JCM 8560 / NS-C</strain>
    </source>
</reference>
<organism evidence="2 3">
    <name type="scientific">Thermococcus litoralis (strain ATCC 51850 / DSM 5473 / JCM 8560 / NS-C)</name>
    <dbReference type="NCBI Taxonomy" id="523849"/>
    <lineage>
        <taxon>Archaea</taxon>
        <taxon>Methanobacteriati</taxon>
        <taxon>Methanobacteriota</taxon>
        <taxon>Thermococci</taxon>
        <taxon>Thermococcales</taxon>
        <taxon>Thermococcaceae</taxon>
        <taxon>Thermococcus</taxon>
    </lineage>
</organism>
<dbReference type="KEGG" id="tlt:OCC_06946"/>
<dbReference type="GO" id="GO:0008168">
    <property type="term" value="F:methyltransferase activity"/>
    <property type="evidence" value="ECO:0007669"/>
    <property type="project" value="UniProtKB-KW"/>
</dbReference>
<dbReference type="PaxDb" id="523849-OCC_06946"/>
<dbReference type="SUPFAM" id="SSF53335">
    <property type="entry name" value="S-adenosyl-L-methionine-dependent methyltransferases"/>
    <property type="match status" value="1"/>
</dbReference>
<evidence type="ECO:0000313" key="3">
    <source>
        <dbReference type="Proteomes" id="UP000015502"/>
    </source>
</evidence>
<sequence>MSFKEYYRAFKAYTDINSKEYQRRIEELEPYLLRVMKKKGKVLDLACGVGGFSFLLEDHGFEVVGVDIDEEMIKKAIEYAKEKNSKVKFIVGDARKLPFEGETFDYVLFLGNTTVHFSPKELSEVFKEVKRVLKKDGLFLINFVDMRELLSRVQMGTIVGEEYWINRVIIDKGEKTAVIEYKSERDSFRVRFAIWGKTAVELLAKLYFTPLESVKLDDISYLNVYKK</sequence>
<dbReference type="RefSeq" id="WP_004067729.1">
    <property type="nucleotide sequence ID" value="NC_022084.1"/>
</dbReference>
<keyword evidence="2" id="KW-0489">Methyltransferase</keyword>
<dbReference type="Proteomes" id="UP000015502">
    <property type="component" value="Chromosome"/>
</dbReference>
<dbReference type="AlphaFoldDB" id="H3ZM60"/>